<dbReference type="InterPro" id="IPR005467">
    <property type="entry name" value="His_kinase_dom"/>
</dbReference>
<keyword evidence="15" id="KW-1185">Reference proteome</keyword>
<keyword evidence="4 14" id="KW-0808">Transferase</keyword>
<evidence type="ECO:0000256" key="2">
    <source>
        <dbReference type="ARBA" id="ARBA00022475"/>
    </source>
</evidence>
<keyword evidence="11 12" id="KW-0472">Membrane</keyword>
<evidence type="ECO:0000256" key="5">
    <source>
        <dbReference type="ARBA" id="ARBA00022692"/>
    </source>
</evidence>
<keyword evidence="2" id="KW-1003">Cell membrane</keyword>
<dbReference type="EMBL" id="JAUHTQ010000001">
    <property type="protein sequence ID" value="MDN4492364.1"/>
    <property type="molecule type" value="Genomic_DNA"/>
</dbReference>
<dbReference type="SUPFAM" id="SSF103190">
    <property type="entry name" value="Sensory domain-like"/>
    <property type="match status" value="1"/>
</dbReference>
<feature type="transmembrane region" description="Helical" evidence="12">
    <location>
        <begin position="12"/>
        <end position="31"/>
    </location>
</feature>
<evidence type="ECO:0000256" key="4">
    <source>
        <dbReference type="ARBA" id="ARBA00022679"/>
    </source>
</evidence>
<evidence type="ECO:0000256" key="10">
    <source>
        <dbReference type="ARBA" id="ARBA00023012"/>
    </source>
</evidence>
<dbReference type="Pfam" id="PF00989">
    <property type="entry name" value="PAS"/>
    <property type="match status" value="1"/>
</dbReference>
<dbReference type="SMART" id="SM00091">
    <property type="entry name" value="PAS"/>
    <property type="match status" value="1"/>
</dbReference>
<reference evidence="14" key="1">
    <citation type="submission" date="2023-07" db="EMBL/GenBank/DDBJ databases">
        <title>Ureibacillus sp. isolated from freshwater well.</title>
        <authorList>
            <person name="Kirdat K."/>
            <person name="Bhatt A."/>
            <person name="Teware R."/>
            <person name="Bhavsar Y."/>
            <person name="Yadav A."/>
        </authorList>
    </citation>
    <scope>NUCLEOTIDE SEQUENCE</scope>
    <source>
        <strain evidence="14">BA0131</strain>
    </source>
</reference>
<dbReference type="PANTHER" id="PTHR43547:SF3">
    <property type="entry name" value="SENSOR PROTEIN CITS"/>
    <property type="match status" value="1"/>
</dbReference>
<dbReference type="InterPro" id="IPR013767">
    <property type="entry name" value="PAS_fold"/>
</dbReference>
<dbReference type="SUPFAM" id="SSF55890">
    <property type="entry name" value="Sporulation response regulatory protein Spo0B"/>
    <property type="match status" value="1"/>
</dbReference>
<comment type="subcellular location">
    <subcellularLocation>
        <location evidence="1">Cell membrane</location>
        <topology evidence="1">Multi-pass membrane protein</topology>
    </subcellularLocation>
</comment>
<protein>
    <submittedName>
        <fullName evidence="14">Sensor histidine kinase</fullName>
        <ecNumber evidence="14">2.7.13.3</ecNumber>
    </submittedName>
</protein>
<keyword evidence="9 12" id="KW-1133">Transmembrane helix</keyword>
<comment type="caution">
    <text evidence="14">The sequence shown here is derived from an EMBL/GenBank/DDBJ whole genome shotgun (WGS) entry which is preliminary data.</text>
</comment>
<feature type="transmembrane region" description="Helical" evidence="12">
    <location>
        <begin position="173"/>
        <end position="191"/>
    </location>
</feature>
<dbReference type="InterPro" id="IPR029151">
    <property type="entry name" value="Sensor-like_sf"/>
</dbReference>
<dbReference type="InterPro" id="IPR033463">
    <property type="entry name" value="sCache_3"/>
</dbReference>
<evidence type="ECO:0000259" key="13">
    <source>
        <dbReference type="PROSITE" id="PS50109"/>
    </source>
</evidence>
<proteinExistence type="predicted"/>
<dbReference type="InterPro" id="IPR036890">
    <property type="entry name" value="HATPase_C_sf"/>
</dbReference>
<evidence type="ECO:0000256" key="3">
    <source>
        <dbReference type="ARBA" id="ARBA00022553"/>
    </source>
</evidence>
<feature type="domain" description="Histidine kinase" evidence="13">
    <location>
        <begin position="334"/>
        <end position="531"/>
    </location>
</feature>
<dbReference type="Pfam" id="PF14689">
    <property type="entry name" value="SPOB_a"/>
    <property type="match status" value="1"/>
</dbReference>
<evidence type="ECO:0000256" key="8">
    <source>
        <dbReference type="ARBA" id="ARBA00022840"/>
    </source>
</evidence>
<dbReference type="InterPro" id="IPR003594">
    <property type="entry name" value="HATPase_dom"/>
</dbReference>
<dbReference type="PANTHER" id="PTHR43547">
    <property type="entry name" value="TWO-COMPONENT HISTIDINE KINASE"/>
    <property type="match status" value="1"/>
</dbReference>
<dbReference type="InterPro" id="IPR000014">
    <property type="entry name" value="PAS"/>
</dbReference>
<keyword evidence="6" id="KW-0547">Nucleotide-binding</keyword>
<keyword evidence="7 14" id="KW-0418">Kinase</keyword>
<evidence type="ECO:0000313" key="15">
    <source>
        <dbReference type="Proteomes" id="UP001172743"/>
    </source>
</evidence>
<dbReference type="Gene3D" id="3.30.565.10">
    <property type="entry name" value="Histidine kinase-like ATPase, C-terminal domain"/>
    <property type="match status" value="1"/>
</dbReference>
<dbReference type="Pfam" id="PF17203">
    <property type="entry name" value="sCache_3_2"/>
    <property type="match status" value="1"/>
</dbReference>
<name>A0ABT8GLY2_9BACL</name>
<evidence type="ECO:0000256" key="6">
    <source>
        <dbReference type="ARBA" id="ARBA00022741"/>
    </source>
</evidence>
<dbReference type="SUPFAM" id="SSF55785">
    <property type="entry name" value="PYP-like sensor domain (PAS domain)"/>
    <property type="match status" value="1"/>
</dbReference>
<evidence type="ECO:0000256" key="1">
    <source>
        <dbReference type="ARBA" id="ARBA00004651"/>
    </source>
</evidence>
<dbReference type="Pfam" id="PF02518">
    <property type="entry name" value="HATPase_c"/>
    <property type="match status" value="1"/>
</dbReference>
<dbReference type="SMART" id="SM00387">
    <property type="entry name" value="HATPase_c"/>
    <property type="match status" value="1"/>
</dbReference>
<keyword evidence="3" id="KW-0597">Phosphoprotein</keyword>
<dbReference type="InterPro" id="IPR016120">
    <property type="entry name" value="Sig_transdc_His_kin_SpoOB"/>
</dbReference>
<dbReference type="Gene3D" id="3.30.450.20">
    <property type="entry name" value="PAS domain"/>
    <property type="match status" value="2"/>
</dbReference>
<evidence type="ECO:0000313" key="14">
    <source>
        <dbReference type="EMBL" id="MDN4492364.1"/>
    </source>
</evidence>
<evidence type="ECO:0000256" key="11">
    <source>
        <dbReference type="ARBA" id="ARBA00023136"/>
    </source>
</evidence>
<evidence type="ECO:0000256" key="9">
    <source>
        <dbReference type="ARBA" id="ARBA00022989"/>
    </source>
</evidence>
<evidence type="ECO:0000256" key="7">
    <source>
        <dbReference type="ARBA" id="ARBA00022777"/>
    </source>
</evidence>
<dbReference type="PROSITE" id="PS50109">
    <property type="entry name" value="HIS_KIN"/>
    <property type="match status" value="1"/>
</dbReference>
<accession>A0ABT8GLY2</accession>
<dbReference type="Gene3D" id="1.10.287.130">
    <property type="match status" value="1"/>
</dbReference>
<keyword evidence="8" id="KW-0067">ATP-binding</keyword>
<dbReference type="GO" id="GO:0004673">
    <property type="term" value="F:protein histidine kinase activity"/>
    <property type="evidence" value="ECO:0007669"/>
    <property type="project" value="UniProtKB-EC"/>
</dbReference>
<dbReference type="InterPro" id="IPR039506">
    <property type="entry name" value="SPOB_a"/>
</dbReference>
<dbReference type="InterPro" id="IPR035965">
    <property type="entry name" value="PAS-like_dom_sf"/>
</dbReference>
<organism evidence="14 15">
    <name type="scientific">Ureibacillus aquaedulcis</name>
    <dbReference type="NCBI Taxonomy" id="3058421"/>
    <lineage>
        <taxon>Bacteria</taxon>
        <taxon>Bacillati</taxon>
        <taxon>Bacillota</taxon>
        <taxon>Bacilli</taxon>
        <taxon>Bacillales</taxon>
        <taxon>Caryophanaceae</taxon>
        <taxon>Ureibacillus</taxon>
    </lineage>
</organism>
<gene>
    <name evidence="14" type="ORF">QYB95_02310</name>
</gene>
<sequence>MKLDSMQSKIFLYNIMIIFLISVAIGISFYLTLSNAIKEEIGAKALQIAKTTAIRDDVKAGFYSNNPSEILQPIAEEIRKETGAEYVVIGDLNGIRYAHPVESRIGQKMVGNDNKGVLEEGLSYISEATGTLGPAVRGKTPVFDDDHQIIGVISVGYLKKDISDIFSKYIDNIVWIVAVFILVGLIFASLLSTRIKKDLLNFEPIEIAELLKQQNALIESVREGIIMVNEKGIITVLNSAAYKMLSDGEDIQLVGKHIRNVLPNTQMDQILSTGERHLDRNMEINGNEVLVNRIPILNGERVVGVVSSFRLQSEIDRLSMELSQVKKYTEALRAQTHEYNNFLYAISGLIYLQNYEEALELIHSEREEQGNLIHFISDRLQDPFISGILIGFFNRAKELKVRLIFDEDSNLKSLPKHIQKHLFVSILGNLVTNAFEAVEHLPEEQRLVRILILDNGKELLIEVEDSGEGIHNKVKHILFEKRVSTKGVDNDRHGFGLMKVKENLLELGGEIYTENGDLGGALFIVVVHKGDNEYEGQNRGVDC</sequence>
<evidence type="ECO:0000256" key="12">
    <source>
        <dbReference type="SAM" id="Phobius"/>
    </source>
</evidence>
<dbReference type="EC" id="2.7.13.3" evidence="14"/>
<keyword evidence="5 12" id="KW-0812">Transmembrane</keyword>
<dbReference type="SUPFAM" id="SSF55874">
    <property type="entry name" value="ATPase domain of HSP90 chaperone/DNA topoisomerase II/histidine kinase"/>
    <property type="match status" value="1"/>
</dbReference>
<dbReference type="RefSeq" id="WP_301136459.1">
    <property type="nucleotide sequence ID" value="NZ_JAUHTQ010000001.1"/>
</dbReference>
<keyword evidence="10" id="KW-0902">Two-component regulatory system</keyword>
<dbReference type="Proteomes" id="UP001172743">
    <property type="component" value="Unassembled WGS sequence"/>
</dbReference>